<evidence type="ECO:0000313" key="2">
    <source>
        <dbReference type="EMBL" id="BAY56960.1"/>
    </source>
</evidence>
<evidence type="ECO:0000313" key="3">
    <source>
        <dbReference type="Proteomes" id="UP000217895"/>
    </source>
</evidence>
<organism evidence="2 3">
    <name type="scientific">Leptolyngbya boryana NIES-2135</name>
    <dbReference type="NCBI Taxonomy" id="1973484"/>
    <lineage>
        <taxon>Bacteria</taxon>
        <taxon>Bacillati</taxon>
        <taxon>Cyanobacteriota</taxon>
        <taxon>Cyanophyceae</taxon>
        <taxon>Leptolyngbyales</taxon>
        <taxon>Leptolyngbyaceae</taxon>
        <taxon>Leptolyngbya group</taxon>
        <taxon>Leptolyngbya</taxon>
    </lineage>
</organism>
<evidence type="ECO:0000259" key="1">
    <source>
        <dbReference type="Pfam" id="PF08486"/>
    </source>
</evidence>
<proteinExistence type="predicted"/>
<dbReference type="EMBL" id="AP018203">
    <property type="protein sequence ID" value="BAY56960.1"/>
    <property type="molecule type" value="Genomic_DNA"/>
</dbReference>
<dbReference type="InterPro" id="IPR051922">
    <property type="entry name" value="Bact_Sporulation_Assoc"/>
</dbReference>
<dbReference type="PANTHER" id="PTHR30032">
    <property type="entry name" value="N-ACETYLMURAMOYL-L-ALANINE AMIDASE-RELATED"/>
    <property type="match status" value="1"/>
</dbReference>
<dbReference type="Proteomes" id="UP000217895">
    <property type="component" value="Chromosome"/>
</dbReference>
<dbReference type="NCBIfam" id="TIGR02669">
    <property type="entry name" value="SpoIID_LytB"/>
    <property type="match status" value="1"/>
</dbReference>
<dbReference type="AlphaFoldDB" id="A0A1Z4JJQ2"/>
<name>A0A1Z4JJQ2_LEPBY</name>
<accession>A0A1Z4JJQ2</accession>
<keyword evidence="3" id="KW-1185">Reference proteome</keyword>
<dbReference type="GO" id="GO:0030435">
    <property type="term" value="P:sporulation resulting in formation of a cellular spore"/>
    <property type="evidence" value="ECO:0007669"/>
    <property type="project" value="InterPro"/>
</dbReference>
<dbReference type="GO" id="GO:0030288">
    <property type="term" value="C:outer membrane-bounded periplasmic space"/>
    <property type="evidence" value="ECO:0007669"/>
    <property type="project" value="TreeGrafter"/>
</dbReference>
<gene>
    <name evidence="2" type="ORF">NIES2135_38220</name>
</gene>
<dbReference type="PANTHER" id="PTHR30032:SF4">
    <property type="entry name" value="AMIDASE ENHANCER"/>
    <property type="match status" value="1"/>
</dbReference>
<dbReference type="InterPro" id="IPR013486">
    <property type="entry name" value="SpoIID/LytB"/>
</dbReference>
<dbReference type="Pfam" id="PF08486">
    <property type="entry name" value="SpoIID"/>
    <property type="match status" value="1"/>
</dbReference>
<sequence length="401" mass="43530">MVNQMNFRSPLSSLAAKLNRPKIWGFALLLWAVPFMPAEARETVNLRVAIENGVSQITVGSSTNAQVLDAAETTLLGEIQGMNGFAAQAQNGQVALDKWRSGALTIRPKDNGVVWIGNRWYRGTVRLIASGGSLTVVNNVELEQYLLSVLGAEMNGNWPKEALKAQAVTARSYALERRESSIRAGKPYDLYDTQTSQVYKGLQTESQGTLQAVAETAGQVLVHNGRLVEAYFHSSAGGCTEPSENVWSSSRPYLQMVKNDFDKGTPVSEWSRTLSAAELGNIFGVGTVQQVIPVRATACGRVREMRIVGDRKTVTVSGERIQSALNLRSTLFAFNPQQLAASKAGGKPSMQFVVNGRGFGHGVGMSQWGAYNMARQGKTYLQILAEYYRGGAGVTTIKTDQ</sequence>
<feature type="domain" description="Sporulation stage II protein D amidase enhancer LytB N-terminal" evidence="1">
    <location>
        <begin position="131"/>
        <end position="223"/>
    </location>
</feature>
<protein>
    <submittedName>
        <fullName evidence="2">SpoIID/LytB domain-containing protein</fullName>
    </submittedName>
</protein>
<dbReference type="InterPro" id="IPR013693">
    <property type="entry name" value="SpoIID/LytB_N"/>
</dbReference>
<reference evidence="2 3" key="1">
    <citation type="submission" date="2017-06" db="EMBL/GenBank/DDBJ databases">
        <title>Genome sequencing of cyanobaciteial culture collection at National Institute for Environmental Studies (NIES).</title>
        <authorList>
            <person name="Hirose Y."/>
            <person name="Shimura Y."/>
            <person name="Fujisawa T."/>
            <person name="Nakamura Y."/>
            <person name="Kawachi M."/>
        </authorList>
    </citation>
    <scope>NUCLEOTIDE SEQUENCE [LARGE SCALE GENOMIC DNA]</scope>
    <source>
        <strain evidence="2 3">NIES-2135</strain>
    </source>
</reference>